<feature type="region of interest" description="Disordered" evidence="1">
    <location>
        <begin position="79"/>
        <end position="104"/>
    </location>
</feature>
<keyword evidence="3" id="KW-1185">Reference proteome</keyword>
<reference evidence="2" key="1">
    <citation type="submission" date="2021-06" db="EMBL/GenBank/DDBJ databases">
        <title>Parelaphostrongylus tenuis whole genome reference sequence.</title>
        <authorList>
            <person name="Garwood T.J."/>
            <person name="Larsen P.A."/>
            <person name="Fountain-Jones N.M."/>
            <person name="Garbe J.R."/>
            <person name="Macchietto M.G."/>
            <person name="Kania S.A."/>
            <person name="Gerhold R.W."/>
            <person name="Richards J.E."/>
            <person name="Wolf T.M."/>
        </authorList>
    </citation>
    <scope>NUCLEOTIDE SEQUENCE</scope>
    <source>
        <strain evidence="2">MNPRO001-30</strain>
        <tissue evidence="2">Meninges</tissue>
    </source>
</reference>
<proteinExistence type="predicted"/>
<evidence type="ECO:0000313" key="2">
    <source>
        <dbReference type="EMBL" id="KAJ1373118.1"/>
    </source>
</evidence>
<evidence type="ECO:0000313" key="3">
    <source>
        <dbReference type="Proteomes" id="UP001196413"/>
    </source>
</evidence>
<accession>A0AAD5WKU5</accession>
<dbReference type="AlphaFoldDB" id="A0AAD5WKU5"/>
<gene>
    <name evidence="2" type="ORF">KIN20_035454</name>
</gene>
<evidence type="ECO:0000256" key="1">
    <source>
        <dbReference type="SAM" id="MobiDB-lite"/>
    </source>
</evidence>
<dbReference type="EMBL" id="JAHQIW010007227">
    <property type="protein sequence ID" value="KAJ1373118.1"/>
    <property type="molecule type" value="Genomic_DNA"/>
</dbReference>
<comment type="caution">
    <text evidence="2">The sequence shown here is derived from an EMBL/GenBank/DDBJ whole genome shotgun (WGS) entry which is preliminary data.</text>
</comment>
<sequence>MAAQLSFYRILLPYELVMGLDAQTTVEKISRANAQGFVFRALELAVLNPEGRPVPVGVHDCLKATQMVHDLREQVVSEGSRILDRNTSNGEGDTQLPPTSTSVRSRDIIRTVV</sequence>
<organism evidence="2 3">
    <name type="scientific">Parelaphostrongylus tenuis</name>
    <name type="common">Meningeal worm</name>
    <dbReference type="NCBI Taxonomy" id="148309"/>
    <lineage>
        <taxon>Eukaryota</taxon>
        <taxon>Metazoa</taxon>
        <taxon>Ecdysozoa</taxon>
        <taxon>Nematoda</taxon>
        <taxon>Chromadorea</taxon>
        <taxon>Rhabditida</taxon>
        <taxon>Rhabditina</taxon>
        <taxon>Rhabditomorpha</taxon>
        <taxon>Strongyloidea</taxon>
        <taxon>Metastrongylidae</taxon>
        <taxon>Parelaphostrongylus</taxon>
    </lineage>
</organism>
<protein>
    <submittedName>
        <fullName evidence="2">Uncharacterized protein</fullName>
    </submittedName>
</protein>
<feature type="compositionally biased region" description="Polar residues" evidence="1">
    <location>
        <begin position="85"/>
        <end position="103"/>
    </location>
</feature>
<name>A0AAD5WKU5_PARTN</name>
<dbReference type="Proteomes" id="UP001196413">
    <property type="component" value="Unassembled WGS sequence"/>
</dbReference>